<dbReference type="SUPFAM" id="SSF51735">
    <property type="entry name" value="NAD(P)-binding Rossmann-fold domains"/>
    <property type="match status" value="1"/>
</dbReference>
<protein>
    <submittedName>
        <fullName evidence="2">SDR family oxidoreductase</fullName>
    </submittedName>
</protein>
<proteinExistence type="predicted"/>
<feature type="domain" description="NAD(P)-binding" evidence="1">
    <location>
        <begin position="7"/>
        <end position="193"/>
    </location>
</feature>
<organism evidence="2 3">
    <name type="scientific">Fictibacillus terranigra</name>
    <dbReference type="NCBI Taxonomy" id="3058424"/>
    <lineage>
        <taxon>Bacteria</taxon>
        <taxon>Bacillati</taxon>
        <taxon>Bacillota</taxon>
        <taxon>Bacilli</taxon>
        <taxon>Bacillales</taxon>
        <taxon>Fictibacillaceae</taxon>
        <taxon>Fictibacillus</taxon>
    </lineage>
</organism>
<dbReference type="InterPro" id="IPR036291">
    <property type="entry name" value="NAD(P)-bd_dom_sf"/>
</dbReference>
<comment type="caution">
    <text evidence="2">The sequence shown here is derived from an EMBL/GenBank/DDBJ whole genome shotgun (WGS) entry which is preliminary data.</text>
</comment>
<keyword evidence="3" id="KW-1185">Reference proteome</keyword>
<evidence type="ECO:0000313" key="3">
    <source>
        <dbReference type="Proteomes" id="UP001168694"/>
    </source>
</evidence>
<name>A0ABT8E0U4_9BACL</name>
<dbReference type="Pfam" id="PF13460">
    <property type="entry name" value="NAD_binding_10"/>
    <property type="match status" value="1"/>
</dbReference>
<reference evidence="2" key="1">
    <citation type="submission" date="2023-06" db="EMBL/GenBank/DDBJ databases">
        <title>Draft Genome Sequences of Representative Paenibacillus Polymyxa, Bacillus cereus, Fictibacillus sp., and Brevibacillus agri Strains Isolated from Amazonian Dark Earth.</title>
        <authorList>
            <person name="Pellegrinetti T.A."/>
            <person name="Cunha I.C.M."/>
            <person name="Chaves M.G."/>
            <person name="Freitas A.S."/>
            <person name="Silva A.V.R."/>
            <person name="Tsai S.M."/>
            <person name="Mendes L.W."/>
        </authorList>
    </citation>
    <scope>NUCLEOTIDE SEQUENCE</scope>
    <source>
        <strain evidence="2">CENA-BCM004</strain>
    </source>
</reference>
<accession>A0ABT8E0U4</accession>
<evidence type="ECO:0000313" key="2">
    <source>
        <dbReference type="EMBL" id="MDN4071502.1"/>
    </source>
</evidence>
<dbReference type="Gene3D" id="3.40.50.720">
    <property type="entry name" value="NAD(P)-binding Rossmann-like Domain"/>
    <property type="match status" value="1"/>
</dbReference>
<evidence type="ECO:0000259" key="1">
    <source>
        <dbReference type="Pfam" id="PF13460"/>
    </source>
</evidence>
<gene>
    <name evidence="2" type="ORF">QYF49_00465</name>
</gene>
<dbReference type="InterPro" id="IPR051606">
    <property type="entry name" value="Polyketide_Oxido-like"/>
</dbReference>
<dbReference type="Proteomes" id="UP001168694">
    <property type="component" value="Unassembled WGS sequence"/>
</dbReference>
<dbReference type="RefSeq" id="WP_290397677.1">
    <property type="nucleotide sequence ID" value="NZ_JAUHLN010000001.1"/>
</dbReference>
<dbReference type="InterPro" id="IPR016040">
    <property type="entry name" value="NAD(P)-bd_dom"/>
</dbReference>
<dbReference type="PANTHER" id="PTHR43355">
    <property type="entry name" value="FLAVIN REDUCTASE (NADPH)"/>
    <property type="match status" value="1"/>
</dbReference>
<dbReference type="EMBL" id="JAUHLN010000001">
    <property type="protein sequence ID" value="MDN4071502.1"/>
    <property type="molecule type" value="Genomic_DNA"/>
</dbReference>
<dbReference type="CDD" id="cd05244">
    <property type="entry name" value="BVR-B_like_SDR_a"/>
    <property type="match status" value="1"/>
</dbReference>
<sequence>MNLLLLGATGRVGSGVLQKALNDGHQVHVLARHPEKLGAVHENLKIHAGDVTVEADLRRAMEDCEAVISALGTDGGSVLSDSMPLVIREMTNRGMKRLITIGTAGILESRTEAGLLRYQSNESRRKLTRAAEEHHRAYMAMKQSALQWTIVCPTYLPDGPATGIYRVEKGFLPVDGNQISTGDTADFTYKQLASTEFLQSRVGICY</sequence>
<dbReference type="PANTHER" id="PTHR43355:SF2">
    <property type="entry name" value="FLAVIN REDUCTASE (NADPH)"/>
    <property type="match status" value="1"/>
</dbReference>